<name>A0A9N7UDV0_PLEPL</name>
<sequence length="202" mass="21489">MWSLKVLKTWEAPEGSEHLISIRSELEWPGCERGRVRADSSSAARPPPLCAFVSFQDSLGDMSGCFSRRDAAKRIMGKKTISSASWTLLAAEQCDVISTSCRDASDLQGTTAGLKCPVSGGTGLLGGAVCSGSAGLEKNAAVGGEGAAPAGRAHDAWKQQMHGNLFFFFSFTEMSKHGRKRSASSSRVDCERREEPPGSEVT</sequence>
<proteinExistence type="predicted"/>
<dbReference type="Proteomes" id="UP001153269">
    <property type="component" value="Unassembled WGS sequence"/>
</dbReference>
<reference evidence="2" key="1">
    <citation type="submission" date="2020-03" db="EMBL/GenBank/DDBJ databases">
        <authorList>
            <person name="Weist P."/>
        </authorList>
    </citation>
    <scope>NUCLEOTIDE SEQUENCE</scope>
</reference>
<organism evidence="2 3">
    <name type="scientific">Pleuronectes platessa</name>
    <name type="common">European plaice</name>
    <dbReference type="NCBI Taxonomy" id="8262"/>
    <lineage>
        <taxon>Eukaryota</taxon>
        <taxon>Metazoa</taxon>
        <taxon>Chordata</taxon>
        <taxon>Craniata</taxon>
        <taxon>Vertebrata</taxon>
        <taxon>Euteleostomi</taxon>
        <taxon>Actinopterygii</taxon>
        <taxon>Neopterygii</taxon>
        <taxon>Teleostei</taxon>
        <taxon>Neoteleostei</taxon>
        <taxon>Acanthomorphata</taxon>
        <taxon>Carangaria</taxon>
        <taxon>Pleuronectiformes</taxon>
        <taxon>Pleuronectoidei</taxon>
        <taxon>Pleuronectidae</taxon>
        <taxon>Pleuronectes</taxon>
    </lineage>
</organism>
<evidence type="ECO:0000256" key="1">
    <source>
        <dbReference type="SAM" id="MobiDB-lite"/>
    </source>
</evidence>
<dbReference type="EMBL" id="CADEAL010001196">
    <property type="protein sequence ID" value="CAB1430028.1"/>
    <property type="molecule type" value="Genomic_DNA"/>
</dbReference>
<feature type="region of interest" description="Disordered" evidence="1">
    <location>
        <begin position="179"/>
        <end position="202"/>
    </location>
</feature>
<dbReference type="AlphaFoldDB" id="A0A9N7UDV0"/>
<keyword evidence="3" id="KW-1185">Reference proteome</keyword>
<evidence type="ECO:0000313" key="2">
    <source>
        <dbReference type="EMBL" id="CAB1430028.1"/>
    </source>
</evidence>
<accession>A0A9N7UDV0</accession>
<evidence type="ECO:0000313" key="3">
    <source>
        <dbReference type="Proteomes" id="UP001153269"/>
    </source>
</evidence>
<comment type="caution">
    <text evidence="2">The sequence shown here is derived from an EMBL/GenBank/DDBJ whole genome shotgun (WGS) entry which is preliminary data.</text>
</comment>
<protein>
    <submittedName>
        <fullName evidence="2">Uncharacterized protein</fullName>
    </submittedName>
</protein>
<gene>
    <name evidence="2" type="ORF">PLEPLA_LOCUS18008</name>
</gene>